<feature type="region of interest" description="Disordered" evidence="1">
    <location>
        <begin position="380"/>
        <end position="436"/>
    </location>
</feature>
<proteinExistence type="predicted"/>
<organism evidence="2 3">
    <name type="scientific">Polysphondylium violaceum</name>
    <dbReference type="NCBI Taxonomy" id="133409"/>
    <lineage>
        <taxon>Eukaryota</taxon>
        <taxon>Amoebozoa</taxon>
        <taxon>Evosea</taxon>
        <taxon>Eumycetozoa</taxon>
        <taxon>Dictyostelia</taxon>
        <taxon>Dictyosteliales</taxon>
        <taxon>Dictyosteliaceae</taxon>
        <taxon>Polysphondylium</taxon>
    </lineage>
</organism>
<sequence>FCFNPSKSLRTQKWTTPKEEGGKIVYDWTVLIDVSENHVITNENAKFLLEKSEFIEKEFVIQQMMGDTKDDQYHSESIMLEIMNTYKGLKDHCEDVKIADEKKEAGFYLFTKFMACSKCTEKLLNEMSKNQWQSSINRPNGVSQQLDPFVAFKKDTKFYVFYSFQWDTDRTLRYGYNQWSTVTWNPKSIQERALERFPIYDVSKKLNINQKEPVKKESLLDLFDSSVQNKEERMILILEKIWFPMCSKYCDTTWDYNCWRKVADKLLNQSYLTFEDVETLVAFKYHLDKEGAEKQAKLESIDAAIKDNVSKNRHRYSVPIGPLIQAGDIYIGQMDLLEYTKTTPWCQNGITIFCKDDFLADRKGFVFNLVKGVINLETKTSDQTKKEPPQTTLQLTEEHPQTTLQRTEEPPKSTSQKTSHHTTTHTTTQRASEKSFAQIVAEATAIKK</sequence>
<gene>
    <name evidence="2" type="ORF">CYY_000955</name>
</gene>
<evidence type="ECO:0000313" key="2">
    <source>
        <dbReference type="EMBL" id="KAF2077708.1"/>
    </source>
</evidence>
<name>A0A8J4Q0J8_9MYCE</name>
<protein>
    <submittedName>
        <fullName evidence="2">Uncharacterized protein</fullName>
    </submittedName>
</protein>
<evidence type="ECO:0000256" key="1">
    <source>
        <dbReference type="SAM" id="MobiDB-lite"/>
    </source>
</evidence>
<accession>A0A8J4Q0J8</accession>
<keyword evidence="3" id="KW-1185">Reference proteome</keyword>
<dbReference type="EMBL" id="AJWJ01000021">
    <property type="protein sequence ID" value="KAF2077708.1"/>
    <property type="molecule type" value="Genomic_DNA"/>
</dbReference>
<dbReference type="Proteomes" id="UP000695562">
    <property type="component" value="Unassembled WGS sequence"/>
</dbReference>
<feature type="compositionally biased region" description="Basic and acidic residues" evidence="1">
    <location>
        <begin position="396"/>
        <end position="411"/>
    </location>
</feature>
<dbReference type="AlphaFoldDB" id="A0A8J4Q0J8"/>
<feature type="non-terminal residue" evidence="2">
    <location>
        <position position="1"/>
    </location>
</feature>
<comment type="caution">
    <text evidence="2">The sequence shown here is derived from an EMBL/GenBank/DDBJ whole genome shotgun (WGS) entry which is preliminary data.</text>
</comment>
<reference evidence="2" key="1">
    <citation type="submission" date="2020-01" db="EMBL/GenBank/DDBJ databases">
        <title>Development of genomics and gene disruption for Polysphondylium violaceum indicates a role for the polyketide synthase stlB in stalk morphogenesis.</title>
        <authorList>
            <person name="Narita B."/>
            <person name="Kawabe Y."/>
            <person name="Kin K."/>
            <person name="Saito T."/>
            <person name="Gibbs R."/>
            <person name="Kuspa A."/>
            <person name="Muzny D."/>
            <person name="Queller D."/>
            <person name="Richards S."/>
            <person name="Strassman J."/>
            <person name="Sucgang R."/>
            <person name="Worley K."/>
            <person name="Schaap P."/>
        </authorList>
    </citation>
    <scope>NUCLEOTIDE SEQUENCE</scope>
    <source>
        <strain evidence="2">QSvi11</strain>
    </source>
</reference>
<evidence type="ECO:0000313" key="3">
    <source>
        <dbReference type="Proteomes" id="UP000695562"/>
    </source>
</evidence>